<comment type="caution">
    <text evidence="3">The sequence shown here is derived from an EMBL/GenBank/DDBJ whole genome shotgun (WGS) entry which is preliminary data.</text>
</comment>
<sequence>MPATMLLRALLLTCLLQAVCLGAPCSKVLRVPFESWPPYSYLDAGGKPAGFEIDMLDAIARAAGCKVSWVQDLPRKRRWLYFTQGELDVLLAASDNGLASHNAVAMFTRPYRPEIIAAFVLDDRRHRPHVGSLQAMLDHRVPLVTQTGSDGGYPLAAQFLAAGLVTRYEAYRKGVQLLQLRRGEVLIGDQWAVQHAATEQGVPIRRLDIAIARGEVAYMLNRKTLTLADLNVINEAIVQLGRDGTLERIRRRWLVGL</sequence>
<proteinExistence type="predicted"/>
<reference evidence="4" key="1">
    <citation type="journal article" date="2019" name="Int. J. Syst. Evol. Microbiol.">
        <title>The Global Catalogue of Microorganisms (GCM) 10K type strain sequencing project: providing services to taxonomists for standard genome sequencing and annotation.</title>
        <authorList>
            <consortium name="The Broad Institute Genomics Platform"/>
            <consortium name="The Broad Institute Genome Sequencing Center for Infectious Disease"/>
            <person name="Wu L."/>
            <person name="Ma J."/>
        </authorList>
    </citation>
    <scope>NUCLEOTIDE SEQUENCE [LARGE SCALE GENOMIC DNA]</scope>
    <source>
        <strain evidence="4">NBRC 110044</strain>
    </source>
</reference>
<keyword evidence="4" id="KW-1185">Reference proteome</keyword>
<accession>A0ABQ5YJS9</accession>
<organism evidence="3 4">
    <name type="scientific">Chitinimonas prasina</name>
    <dbReference type="NCBI Taxonomy" id="1434937"/>
    <lineage>
        <taxon>Bacteria</taxon>
        <taxon>Pseudomonadati</taxon>
        <taxon>Pseudomonadota</taxon>
        <taxon>Betaproteobacteria</taxon>
        <taxon>Neisseriales</taxon>
        <taxon>Chitinibacteraceae</taxon>
        <taxon>Chitinimonas</taxon>
    </lineage>
</organism>
<evidence type="ECO:0000256" key="1">
    <source>
        <dbReference type="ARBA" id="ARBA00022729"/>
    </source>
</evidence>
<protein>
    <submittedName>
        <fullName evidence="3">Periplasmic solute-binding protein</fullName>
    </submittedName>
</protein>
<feature type="domain" description="Solute-binding protein family 3/N-terminal" evidence="2">
    <location>
        <begin position="28"/>
        <end position="257"/>
    </location>
</feature>
<evidence type="ECO:0000313" key="3">
    <source>
        <dbReference type="EMBL" id="GLR13932.1"/>
    </source>
</evidence>
<dbReference type="Gene3D" id="3.40.190.10">
    <property type="entry name" value="Periplasmic binding protein-like II"/>
    <property type="match status" value="2"/>
</dbReference>
<keyword evidence="1" id="KW-0732">Signal</keyword>
<dbReference type="SMART" id="SM00062">
    <property type="entry name" value="PBPb"/>
    <property type="match status" value="1"/>
</dbReference>
<dbReference type="PANTHER" id="PTHR35936">
    <property type="entry name" value="MEMBRANE-BOUND LYTIC MUREIN TRANSGLYCOSYLASE F"/>
    <property type="match status" value="1"/>
</dbReference>
<name>A0ABQ5YJS9_9NEIS</name>
<evidence type="ECO:0000313" key="4">
    <source>
        <dbReference type="Proteomes" id="UP001156706"/>
    </source>
</evidence>
<dbReference type="Proteomes" id="UP001156706">
    <property type="component" value="Unassembled WGS sequence"/>
</dbReference>
<dbReference type="EMBL" id="BSOG01000003">
    <property type="protein sequence ID" value="GLR13932.1"/>
    <property type="molecule type" value="Genomic_DNA"/>
</dbReference>
<dbReference type="InterPro" id="IPR001638">
    <property type="entry name" value="Solute-binding_3/MltF_N"/>
</dbReference>
<dbReference type="Pfam" id="PF00497">
    <property type="entry name" value="SBP_bac_3"/>
    <property type="match status" value="1"/>
</dbReference>
<dbReference type="SUPFAM" id="SSF53850">
    <property type="entry name" value="Periplasmic binding protein-like II"/>
    <property type="match status" value="1"/>
</dbReference>
<evidence type="ECO:0000259" key="2">
    <source>
        <dbReference type="SMART" id="SM00062"/>
    </source>
</evidence>
<dbReference type="PANTHER" id="PTHR35936:SF17">
    <property type="entry name" value="ARGININE-BINDING EXTRACELLULAR PROTEIN ARTP"/>
    <property type="match status" value="1"/>
</dbReference>
<gene>
    <name evidence="3" type="ORF">GCM10007907_27220</name>
</gene>